<feature type="non-terminal residue" evidence="1">
    <location>
        <position position="1"/>
    </location>
</feature>
<comment type="caution">
    <text evidence="1">The sequence shown here is derived from an EMBL/GenBank/DDBJ whole genome shotgun (WGS) entry which is preliminary data.</text>
</comment>
<sequence>VLLSTAQRWMQSLDYRWTKDPSGQFVDGHECTDIVEYRQNKFLPQFAELEMYARRWDADGQEVINNSEPCPRPRRTVFWYHDESMFYAHDRHHTRWVRLSEKAKPRQKGEGASLMVADF</sequence>
<dbReference type="PANTHER" id="PTHR35871">
    <property type="entry name" value="EXPRESSED PROTEIN"/>
    <property type="match status" value="1"/>
</dbReference>
<dbReference type="AlphaFoldDB" id="A0A8K0UFE9"/>
<dbReference type="Proteomes" id="UP000813824">
    <property type="component" value="Unassembled WGS sequence"/>
</dbReference>
<name>A0A8K0UFE9_9AGAR</name>
<accession>A0A8K0UFE9</accession>
<reference evidence="1" key="1">
    <citation type="journal article" date="2021" name="New Phytol.">
        <title>Evolutionary innovations through gain and loss of genes in the ectomycorrhizal Boletales.</title>
        <authorList>
            <person name="Wu G."/>
            <person name="Miyauchi S."/>
            <person name="Morin E."/>
            <person name="Kuo A."/>
            <person name="Drula E."/>
            <person name="Varga T."/>
            <person name="Kohler A."/>
            <person name="Feng B."/>
            <person name="Cao Y."/>
            <person name="Lipzen A."/>
            <person name="Daum C."/>
            <person name="Hundley H."/>
            <person name="Pangilinan J."/>
            <person name="Johnson J."/>
            <person name="Barry K."/>
            <person name="LaButti K."/>
            <person name="Ng V."/>
            <person name="Ahrendt S."/>
            <person name="Min B."/>
            <person name="Choi I.G."/>
            <person name="Park H."/>
            <person name="Plett J.M."/>
            <person name="Magnuson J."/>
            <person name="Spatafora J.W."/>
            <person name="Nagy L.G."/>
            <person name="Henrissat B."/>
            <person name="Grigoriev I.V."/>
            <person name="Yang Z.L."/>
            <person name="Xu J."/>
            <person name="Martin F.M."/>
        </authorList>
    </citation>
    <scope>NUCLEOTIDE SEQUENCE</scope>
    <source>
        <strain evidence="1">KKN 215</strain>
    </source>
</reference>
<dbReference type="EMBL" id="JAEVFJ010000045">
    <property type="protein sequence ID" value="KAH8084939.1"/>
    <property type="molecule type" value="Genomic_DNA"/>
</dbReference>
<proteinExistence type="predicted"/>
<dbReference type="PANTHER" id="PTHR35871:SF1">
    <property type="entry name" value="CXC1-LIKE CYSTEINE CLUSTER ASSOCIATED WITH KDZ TRANSPOSASES DOMAIN-CONTAINING PROTEIN"/>
    <property type="match status" value="1"/>
</dbReference>
<gene>
    <name evidence="1" type="ORF">BXZ70DRAFT_877330</name>
</gene>
<keyword evidence="2" id="KW-1185">Reference proteome</keyword>
<dbReference type="OrthoDB" id="10044727at2759"/>
<protein>
    <submittedName>
        <fullName evidence="1">Uncharacterized protein</fullName>
    </submittedName>
</protein>
<evidence type="ECO:0000313" key="1">
    <source>
        <dbReference type="EMBL" id="KAH8084939.1"/>
    </source>
</evidence>
<feature type="non-terminal residue" evidence="1">
    <location>
        <position position="119"/>
    </location>
</feature>
<organism evidence="1 2">
    <name type="scientific">Cristinia sonorae</name>
    <dbReference type="NCBI Taxonomy" id="1940300"/>
    <lineage>
        <taxon>Eukaryota</taxon>
        <taxon>Fungi</taxon>
        <taxon>Dikarya</taxon>
        <taxon>Basidiomycota</taxon>
        <taxon>Agaricomycotina</taxon>
        <taxon>Agaricomycetes</taxon>
        <taxon>Agaricomycetidae</taxon>
        <taxon>Agaricales</taxon>
        <taxon>Pleurotineae</taxon>
        <taxon>Stephanosporaceae</taxon>
        <taxon>Cristinia</taxon>
    </lineage>
</organism>
<evidence type="ECO:0000313" key="2">
    <source>
        <dbReference type="Proteomes" id="UP000813824"/>
    </source>
</evidence>